<organism evidence="1 2">
    <name type="scientific">Calidifontibacter indicus</name>
    <dbReference type="NCBI Taxonomy" id="419650"/>
    <lineage>
        <taxon>Bacteria</taxon>
        <taxon>Bacillati</taxon>
        <taxon>Actinomycetota</taxon>
        <taxon>Actinomycetes</taxon>
        <taxon>Micrococcales</taxon>
        <taxon>Dermacoccaceae</taxon>
        <taxon>Calidifontibacter</taxon>
    </lineage>
</organism>
<dbReference type="AlphaFoldDB" id="A0A3D9UZ24"/>
<dbReference type="RefSeq" id="WP_147301315.1">
    <property type="nucleotide sequence ID" value="NZ_QTUA01000001.1"/>
</dbReference>
<reference evidence="1 2" key="1">
    <citation type="submission" date="2018-08" db="EMBL/GenBank/DDBJ databases">
        <title>Sequencing the genomes of 1000 actinobacteria strains.</title>
        <authorList>
            <person name="Klenk H.-P."/>
        </authorList>
    </citation>
    <scope>NUCLEOTIDE SEQUENCE [LARGE SCALE GENOMIC DNA]</scope>
    <source>
        <strain evidence="1 2">DSM 22967</strain>
    </source>
</reference>
<evidence type="ECO:0000313" key="2">
    <source>
        <dbReference type="Proteomes" id="UP000256253"/>
    </source>
</evidence>
<proteinExistence type="predicted"/>
<sequence length="179" mass="19801">MAGRHAYVDESCPGDYLVMCSLVASSDAAAARQAMRGLLLPRQRSIHMKDERKGARQDRIIRTVCALDLGVTIYSARPADHRGQSGARDACLQRLAADSVRNEVDQMILDRSDATKKRDAQSIRTGATSAGARGVPFSYDHLSRHDEPLLWVPDVVGWCYARGGRLRQQVMPIIKVIEL</sequence>
<evidence type="ECO:0000313" key="1">
    <source>
        <dbReference type="EMBL" id="REF30061.1"/>
    </source>
</evidence>
<keyword evidence="2" id="KW-1185">Reference proteome</keyword>
<protein>
    <recommendedName>
        <fullName evidence="3">DUF3800 domain-containing protein</fullName>
    </recommendedName>
</protein>
<dbReference type="EMBL" id="QTUA01000001">
    <property type="protein sequence ID" value="REF30061.1"/>
    <property type="molecule type" value="Genomic_DNA"/>
</dbReference>
<gene>
    <name evidence="1" type="ORF">DFJ65_1054</name>
</gene>
<comment type="caution">
    <text evidence="1">The sequence shown here is derived from an EMBL/GenBank/DDBJ whole genome shotgun (WGS) entry which is preliminary data.</text>
</comment>
<accession>A0A3D9UZ24</accession>
<dbReference type="Proteomes" id="UP000256253">
    <property type="component" value="Unassembled WGS sequence"/>
</dbReference>
<dbReference type="OrthoDB" id="5188615at2"/>
<evidence type="ECO:0008006" key="3">
    <source>
        <dbReference type="Google" id="ProtNLM"/>
    </source>
</evidence>
<name>A0A3D9UZ24_9MICO</name>